<dbReference type="Proteomes" id="UP000812966">
    <property type="component" value="Unassembled WGS sequence"/>
</dbReference>
<dbReference type="EMBL" id="JABELV010000002">
    <property type="protein sequence ID" value="KAG7580028.1"/>
    <property type="molecule type" value="Genomic_DNA"/>
</dbReference>
<comment type="similarity">
    <text evidence="2">Belongs to the D-isomer specific 2-hydroxyacid dehydrogenase family.</text>
</comment>
<dbReference type="InterPro" id="IPR050223">
    <property type="entry name" value="D-isomer_2-hydroxyacid_DH"/>
</dbReference>
<sequence>MTISDKPKVYMPSAFHEEAIKYAQEKFHLYQPGDLPEEQILAQVDGILLRQGGLTREQLLSAPKLRCIARNGTGVDSIDKATCLEKKTAVLNNPGGNAVPVAELVVGFALTLLRRIGEINTRLRAGETIPSITALAPGLYRRTIGLVGMGDIARETAKMFHYGFNCKIIVFSPTTPKNRWTSRSTVAGDSVIPHERTSSLEELLPQVDVLSLHCPYTPATRHMIGERELALFRPSAVIINAARGGIIDEDALYRALVDKTIGGAGIDVWEQEPPPKERYAKLWDLPNVVAMPHFGGSTDEVTRIGCRIAVDALFDYLADKEIRNRVY</sequence>
<proteinExistence type="inferred from homology"/>
<dbReference type="Pfam" id="PF02826">
    <property type="entry name" value="2-Hacid_dh_C"/>
    <property type="match status" value="1"/>
</dbReference>
<gene>
    <name evidence="5" type="ORF">FFLO_00236</name>
</gene>
<dbReference type="OrthoDB" id="298012at2759"/>
<comment type="caution">
    <text evidence="5">The sequence shown here is derived from an EMBL/GenBank/DDBJ whole genome shotgun (WGS) entry which is preliminary data.</text>
</comment>
<dbReference type="SUPFAM" id="SSF52283">
    <property type="entry name" value="Formate/glycerate dehydrogenase catalytic domain-like"/>
    <property type="match status" value="1"/>
</dbReference>
<protein>
    <recommendedName>
        <fullName evidence="7">Phosphoglycerate dehydrogenase</fullName>
    </recommendedName>
</protein>
<dbReference type="Pfam" id="PF00389">
    <property type="entry name" value="2-Hacid_dh"/>
    <property type="match status" value="1"/>
</dbReference>
<keyword evidence="6" id="KW-1185">Reference proteome</keyword>
<feature type="domain" description="D-isomer specific 2-hydroxyacid dehydrogenase catalytic" evidence="3">
    <location>
        <begin position="14"/>
        <end position="326"/>
    </location>
</feature>
<evidence type="ECO:0000259" key="4">
    <source>
        <dbReference type="Pfam" id="PF02826"/>
    </source>
</evidence>
<dbReference type="GO" id="GO:0016618">
    <property type="term" value="F:hydroxypyruvate reductase [NAD(P)H] activity"/>
    <property type="evidence" value="ECO:0007669"/>
    <property type="project" value="TreeGrafter"/>
</dbReference>
<dbReference type="Gene3D" id="3.40.50.720">
    <property type="entry name" value="NAD(P)-binding Rossmann-like Domain"/>
    <property type="match status" value="2"/>
</dbReference>
<evidence type="ECO:0000313" key="5">
    <source>
        <dbReference type="EMBL" id="KAG7580028.1"/>
    </source>
</evidence>
<reference evidence="5" key="1">
    <citation type="submission" date="2020-04" db="EMBL/GenBank/DDBJ databases">
        <title>Analysis of mating type loci in Filobasidium floriforme.</title>
        <authorList>
            <person name="Nowrousian M."/>
        </authorList>
    </citation>
    <scope>NUCLEOTIDE SEQUENCE</scope>
    <source>
        <strain evidence="5">CBS 6242</strain>
    </source>
</reference>
<evidence type="ECO:0000256" key="1">
    <source>
        <dbReference type="ARBA" id="ARBA00023002"/>
    </source>
</evidence>
<dbReference type="PANTHER" id="PTHR10996:SF264">
    <property type="entry name" value="HYPOTHETICAL D-ISOMER SPECIFIC 2-HYDROXYACID DEHYDROGENASE (EUROFUNG)"/>
    <property type="match status" value="1"/>
</dbReference>
<dbReference type="GO" id="GO:0005829">
    <property type="term" value="C:cytosol"/>
    <property type="evidence" value="ECO:0007669"/>
    <property type="project" value="TreeGrafter"/>
</dbReference>
<feature type="domain" description="D-isomer specific 2-hydroxyacid dehydrogenase NAD-binding" evidence="4">
    <location>
        <begin position="107"/>
        <end position="295"/>
    </location>
</feature>
<evidence type="ECO:0000256" key="2">
    <source>
        <dbReference type="RuleBase" id="RU003719"/>
    </source>
</evidence>
<dbReference type="SUPFAM" id="SSF51735">
    <property type="entry name" value="NAD(P)-binding Rossmann-fold domains"/>
    <property type="match status" value="1"/>
</dbReference>
<name>A0A8K0JS14_9TREE</name>
<dbReference type="InterPro" id="IPR029753">
    <property type="entry name" value="D-isomer_DH_CS"/>
</dbReference>
<dbReference type="AlphaFoldDB" id="A0A8K0JS14"/>
<organism evidence="5 6">
    <name type="scientific">Filobasidium floriforme</name>
    <dbReference type="NCBI Taxonomy" id="5210"/>
    <lineage>
        <taxon>Eukaryota</taxon>
        <taxon>Fungi</taxon>
        <taxon>Dikarya</taxon>
        <taxon>Basidiomycota</taxon>
        <taxon>Agaricomycotina</taxon>
        <taxon>Tremellomycetes</taxon>
        <taxon>Filobasidiales</taxon>
        <taxon>Filobasidiaceae</taxon>
        <taxon>Filobasidium</taxon>
    </lineage>
</organism>
<dbReference type="PROSITE" id="PS00671">
    <property type="entry name" value="D_2_HYDROXYACID_DH_3"/>
    <property type="match status" value="1"/>
</dbReference>
<accession>A0A8K0JS14</accession>
<dbReference type="GO" id="GO:0030267">
    <property type="term" value="F:glyoxylate reductase (NADPH) activity"/>
    <property type="evidence" value="ECO:0007669"/>
    <property type="project" value="TreeGrafter"/>
</dbReference>
<evidence type="ECO:0000313" key="6">
    <source>
        <dbReference type="Proteomes" id="UP000812966"/>
    </source>
</evidence>
<dbReference type="PANTHER" id="PTHR10996">
    <property type="entry name" value="2-HYDROXYACID DEHYDROGENASE-RELATED"/>
    <property type="match status" value="1"/>
</dbReference>
<dbReference type="InterPro" id="IPR006140">
    <property type="entry name" value="D-isomer_DH_NAD-bd"/>
</dbReference>
<keyword evidence="1 2" id="KW-0560">Oxidoreductase</keyword>
<evidence type="ECO:0008006" key="7">
    <source>
        <dbReference type="Google" id="ProtNLM"/>
    </source>
</evidence>
<dbReference type="InterPro" id="IPR036291">
    <property type="entry name" value="NAD(P)-bd_dom_sf"/>
</dbReference>
<evidence type="ECO:0000259" key="3">
    <source>
        <dbReference type="Pfam" id="PF00389"/>
    </source>
</evidence>
<dbReference type="InterPro" id="IPR006139">
    <property type="entry name" value="D-isomer_2_OHA_DH_cat_dom"/>
</dbReference>
<dbReference type="GO" id="GO:0051287">
    <property type="term" value="F:NAD binding"/>
    <property type="evidence" value="ECO:0007669"/>
    <property type="project" value="InterPro"/>
</dbReference>